<organism evidence="6 7">
    <name type="scientific">Oceanobacillus arenosus</name>
    <dbReference type="NCBI Taxonomy" id="1229153"/>
    <lineage>
        <taxon>Bacteria</taxon>
        <taxon>Bacillati</taxon>
        <taxon>Bacillota</taxon>
        <taxon>Bacilli</taxon>
        <taxon>Bacillales</taxon>
        <taxon>Bacillaceae</taxon>
        <taxon>Oceanobacillus</taxon>
    </lineage>
</organism>
<keyword evidence="3" id="KW-0804">Transcription</keyword>
<evidence type="ECO:0000256" key="1">
    <source>
        <dbReference type="ARBA" id="ARBA00023015"/>
    </source>
</evidence>
<evidence type="ECO:0000313" key="6">
    <source>
        <dbReference type="EMBL" id="RDW17152.1"/>
    </source>
</evidence>
<evidence type="ECO:0000256" key="2">
    <source>
        <dbReference type="ARBA" id="ARBA00023125"/>
    </source>
</evidence>
<dbReference type="NCBIfam" id="TIGR02404">
    <property type="entry name" value="trehalos_R_Bsub"/>
    <property type="match status" value="1"/>
</dbReference>
<proteinExistence type="predicted"/>
<reference evidence="7" key="1">
    <citation type="submission" date="2017-11" db="EMBL/GenBank/DDBJ databases">
        <authorList>
            <person name="Zhu W."/>
        </authorList>
    </citation>
    <scope>NUCLEOTIDE SEQUENCE [LARGE SCALE GENOMIC DNA]</scope>
    <source>
        <strain evidence="7">CAU 1183</strain>
    </source>
</reference>
<dbReference type="EMBL" id="PIOC01000021">
    <property type="protein sequence ID" value="RDW17152.1"/>
    <property type="molecule type" value="Genomic_DNA"/>
</dbReference>
<comment type="caution">
    <text evidence="6">The sequence shown here is derived from an EMBL/GenBank/DDBJ whole genome shotgun (WGS) entry which is preliminary data.</text>
</comment>
<dbReference type="PANTHER" id="PTHR44846">
    <property type="entry name" value="MANNOSYL-D-GLYCERATE TRANSPORT/METABOLISM SYSTEM REPRESSOR MNGR-RELATED"/>
    <property type="match status" value="1"/>
</dbReference>
<dbReference type="InterPro" id="IPR050679">
    <property type="entry name" value="Bact_HTH_transcr_reg"/>
</dbReference>
<gene>
    <name evidence="6" type="primary">treR</name>
    <name evidence="6" type="ORF">CWR48_14605</name>
</gene>
<name>A0A3D8PNB5_9BACI</name>
<dbReference type="SUPFAM" id="SSF46785">
    <property type="entry name" value="Winged helix' DNA-binding domain"/>
    <property type="match status" value="1"/>
</dbReference>
<dbReference type="SMART" id="SM00345">
    <property type="entry name" value="HTH_GNTR"/>
    <property type="match status" value="1"/>
</dbReference>
<dbReference type="SUPFAM" id="SSF64288">
    <property type="entry name" value="Chorismate lyase-like"/>
    <property type="match status" value="1"/>
</dbReference>
<dbReference type="Gene3D" id="3.40.1410.10">
    <property type="entry name" value="Chorismate lyase-like"/>
    <property type="match status" value="1"/>
</dbReference>
<dbReference type="PRINTS" id="PR00035">
    <property type="entry name" value="HTHGNTR"/>
</dbReference>
<dbReference type="SMART" id="SM00866">
    <property type="entry name" value="UTRA"/>
    <property type="match status" value="1"/>
</dbReference>
<dbReference type="OrthoDB" id="9816541at2"/>
<dbReference type="InterPro" id="IPR036390">
    <property type="entry name" value="WH_DNA-bd_sf"/>
</dbReference>
<dbReference type="InterPro" id="IPR028978">
    <property type="entry name" value="Chorismate_lyase_/UTRA_dom_sf"/>
</dbReference>
<dbReference type="InterPro" id="IPR000524">
    <property type="entry name" value="Tscrpt_reg_HTH_GntR"/>
</dbReference>
<keyword evidence="2" id="KW-0238">DNA-binding</keyword>
<dbReference type="Pfam" id="PF00392">
    <property type="entry name" value="GntR"/>
    <property type="match status" value="1"/>
</dbReference>
<dbReference type="GO" id="GO:0003700">
    <property type="term" value="F:DNA-binding transcription factor activity"/>
    <property type="evidence" value="ECO:0007669"/>
    <property type="project" value="UniProtKB-UniRule"/>
</dbReference>
<dbReference type="PROSITE" id="PS50949">
    <property type="entry name" value="HTH_GNTR"/>
    <property type="match status" value="1"/>
</dbReference>
<dbReference type="GO" id="GO:0045892">
    <property type="term" value="P:negative regulation of DNA-templated transcription"/>
    <property type="evidence" value="ECO:0007669"/>
    <property type="project" value="TreeGrafter"/>
</dbReference>
<evidence type="ECO:0000256" key="4">
    <source>
        <dbReference type="NCBIfam" id="TIGR02404"/>
    </source>
</evidence>
<dbReference type="InterPro" id="IPR011663">
    <property type="entry name" value="UTRA"/>
</dbReference>
<dbReference type="CDD" id="cd07377">
    <property type="entry name" value="WHTH_GntR"/>
    <property type="match status" value="1"/>
</dbReference>
<dbReference type="RefSeq" id="WP_115774073.1">
    <property type="nucleotide sequence ID" value="NZ_PIOC01000021.1"/>
</dbReference>
<dbReference type="Proteomes" id="UP000257143">
    <property type="component" value="Unassembled WGS sequence"/>
</dbReference>
<dbReference type="AlphaFoldDB" id="A0A3D8PNB5"/>
<dbReference type="Gene3D" id="1.10.10.10">
    <property type="entry name" value="Winged helix-like DNA-binding domain superfamily/Winged helix DNA-binding domain"/>
    <property type="match status" value="1"/>
</dbReference>
<evidence type="ECO:0000259" key="5">
    <source>
        <dbReference type="PROSITE" id="PS50949"/>
    </source>
</evidence>
<dbReference type="InterPro" id="IPR036388">
    <property type="entry name" value="WH-like_DNA-bd_sf"/>
</dbReference>
<evidence type="ECO:0000313" key="7">
    <source>
        <dbReference type="Proteomes" id="UP000257143"/>
    </source>
</evidence>
<feature type="domain" description="HTH gntR-type" evidence="5">
    <location>
        <begin position="2"/>
        <end position="70"/>
    </location>
</feature>
<dbReference type="InterPro" id="IPR012770">
    <property type="entry name" value="TreR"/>
</dbReference>
<sequence length="242" mass="28129">MQKKYLTIYHDLLNKIQANAWEETAMLPSENELSILYATSRETIRKALNLLAQNGYIQKVHGKGSVIINRNKFSFPVSGIVSFRELADKLDLSSKTYVENLVRLESGNSFEDTLEVDKGEPIWHVARVREMSGERIILDKDYFNENYIPLLSKEICEHSIYEYIETKLELVIGFAQKEIIVEEPTAEDRDLLDLEGFSNIVVIKSLVYLEDTRLFQYNESRHRPDKFRFVDFARRVKSGTPL</sequence>
<dbReference type="PANTHER" id="PTHR44846:SF12">
    <property type="entry name" value="HTH-TYPE TRANSCRIPTIONAL REGULATOR TRER"/>
    <property type="match status" value="1"/>
</dbReference>
<dbReference type="GO" id="GO:0003677">
    <property type="term" value="F:DNA binding"/>
    <property type="evidence" value="ECO:0007669"/>
    <property type="project" value="UniProtKB-UniRule"/>
</dbReference>
<keyword evidence="1" id="KW-0805">Transcription regulation</keyword>
<evidence type="ECO:0000256" key="3">
    <source>
        <dbReference type="ARBA" id="ARBA00023163"/>
    </source>
</evidence>
<accession>A0A3D8PNB5</accession>
<protein>
    <recommendedName>
        <fullName evidence="4">Trehalose operon repressor</fullName>
    </recommendedName>
</protein>
<keyword evidence="7" id="KW-1185">Reference proteome</keyword>
<dbReference type="Pfam" id="PF07702">
    <property type="entry name" value="UTRA"/>
    <property type="match status" value="1"/>
</dbReference>